<dbReference type="Gene3D" id="2.120.10.30">
    <property type="entry name" value="TolB, C-terminal domain"/>
    <property type="match status" value="2"/>
</dbReference>
<organism evidence="1 2">
    <name type="scientific">Alkalimarinus sediminis</name>
    <dbReference type="NCBI Taxonomy" id="1632866"/>
    <lineage>
        <taxon>Bacteria</taxon>
        <taxon>Pseudomonadati</taxon>
        <taxon>Pseudomonadota</taxon>
        <taxon>Gammaproteobacteria</taxon>
        <taxon>Alteromonadales</taxon>
        <taxon>Alteromonadaceae</taxon>
        <taxon>Alkalimarinus</taxon>
    </lineage>
</organism>
<sequence>MKRTMLLAAYDAVESLASLSSRVESRFRSDKKRTLKSAPVVGHNGFRYRVHSDWGIPDEPSRYPVKDCHEMVVDSLGRIVLLTNHQKNNILIYNADGQIVDSWTLGFRSAHGLSLIHEQGRDVLFICDYRSQSVVKTDMNGNILMRLPTAGELGIYEEPYKYLPTGTAIASNGDIYVADGYGASFVIQFDRHGDYIRHFGGRGKKPEHINQAHGIAIDGRSGVETVLVSSRENTCFKRYSLTGEYLSSIELHGAYVCRPVVHEENIYAGVCWSGKLFRPNSGFVTILDKSDRVVSNPGGSEPFYENGKLKSIRQHGSLFKHCHDVCLDAAGNIYVCQWNAQGAYPIKLERLSES</sequence>
<dbReference type="InterPro" id="IPR050952">
    <property type="entry name" value="TRIM-NHL_E3_ligases"/>
</dbReference>
<dbReference type="GO" id="GO:0008270">
    <property type="term" value="F:zinc ion binding"/>
    <property type="evidence" value="ECO:0007669"/>
    <property type="project" value="UniProtKB-KW"/>
</dbReference>
<reference evidence="1" key="1">
    <citation type="submission" date="2022-07" db="EMBL/GenBank/DDBJ databases">
        <title>Alkalimarinus sp. nov., isolated from gut of a Alitta virens.</title>
        <authorList>
            <person name="Yang A.I."/>
            <person name="Shin N.-R."/>
        </authorList>
    </citation>
    <scope>NUCLEOTIDE SEQUENCE</scope>
    <source>
        <strain evidence="1">FA028</strain>
    </source>
</reference>
<evidence type="ECO:0000313" key="1">
    <source>
        <dbReference type="EMBL" id="UZW76204.1"/>
    </source>
</evidence>
<dbReference type="EMBL" id="CP101527">
    <property type="protein sequence ID" value="UZW76204.1"/>
    <property type="molecule type" value="Genomic_DNA"/>
</dbReference>
<gene>
    <name evidence="1" type="ORF">NNL22_06390</name>
</gene>
<dbReference type="KEGG" id="asem:NNL22_06390"/>
<protein>
    <submittedName>
        <fullName evidence="1">6-bladed beta-propeller</fullName>
    </submittedName>
</protein>
<dbReference type="SUPFAM" id="SSF101898">
    <property type="entry name" value="NHL repeat"/>
    <property type="match status" value="1"/>
</dbReference>
<dbReference type="Proteomes" id="UP001164472">
    <property type="component" value="Chromosome"/>
</dbReference>
<name>A0A9E8KQT1_9ALTE</name>
<dbReference type="PANTHER" id="PTHR24104:SF25">
    <property type="entry name" value="PROTEIN LIN-41"/>
    <property type="match status" value="1"/>
</dbReference>
<evidence type="ECO:0000313" key="2">
    <source>
        <dbReference type="Proteomes" id="UP001164472"/>
    </source>
</evidence>
<dbReference type="RefSeq" id="WP_141192755.1">
    <property type="nucleotide sequence ID" value="NZ_CP101527.1"/>
</dbReference>
<proteinExistence type="predicted"/>
<dbReference type="AlphaFoldDB" id="A0A9E8KQT1"/>
<dbReference type="PANTHER" id="PTHR24104">
    <property type="entry name" value="E3 UBIQUITIN-PROTEIN LIGASE NHLRC1-RELATED"/>
    <property type="match status" value="1"/>
</dbReference>
<keyword evidence="2" id="KW-1185">Reference proteome</keyword>
<accession>A0A9E8KQT1</accession>
<dbReference type="InterPro" id="IPR011042">
    <property type="entry name" value="6-blade_b-propeller_TolB-like"/>
</dbReference>